<dbReference type="Gene3D" id="1.20.80.10">
    <property type="match status" value="1"/>
</dbReference>
<feature type="non-terminal residue" evidence="8">
    <location>
        <position position="1"/>
    </location>
</feature>
<proteinExistence type="predicted"/>
<dbReference type="PROSITE" id="PS50297">
    <property type="entry name" value="ANK_REP_REGION"/>
    <property type="match status" value="2"/>
</dbReference>
<dbReference type="PROSITE" id="PS00880">
    <property type="entry name" value="ACB_1"/>
    <property type="match status" value="1"/>
</dbReference>
<dbReference type="InterPro" id="IPR014352">
    <property type="entry name" value="FERM/acyl-CoA-bd_prot_sf"/>
</dbReference>
<dbReference type="InterPro" id="IPR002110">
    <property type="entry name" value="Ankyrin_rpt"/>
</dbReference>
<dbReference type="Pfam" id="PF12796">
    <property type="entry name" value="Ank_2"/>
    <property type="match status" value="1"/>
</dbReference>
<dbReference type="AlphaFoldDB" id="A0A0B6ZER2"/>
<gene>
    <name evidence="8" type="primary">ORF61321</name>
</gene>
<keyword evidence="2" id="KW-0677">Repeat</keyword>
<dbReference type="PANTHER" id="PTHR24119">
    <property type="entry name" value="ACYL-COA-BINDING DOMAIN-CONTAINING PROTEIN 6"/>
    <property type="match status" value="1"/>
</dbReference>
<protein>
    <recommendedName>
        <fullName evidence="1">Acyl-CoA-binding domain-containing protein 6</fullName>
    </recommendedName>
</protein>
<reference evidence="8" key="1">
    <citation type="submission" date="2014-12" db="EMBL/GenBank/DDBJ databases">
        <title>Insight into the proteome of Arion vulgaris.</title>
        <authorList>
            <person name="Aradska J."/>
            <person name="Bulat T."/>
            <person name="Smidak R."/>
            <person name="Sarate P."/>
            <person name="Gangsoo J."/>
            <person name="Sialana F."/>
            <person name="Bilban M."/>
            <person name="Lubec G."/>
        </authorList>
    </citation>
    <scope>NUCLEOTIDE SEQUENCE</scope>
    <source>
        <tissue evidence="8">Skin</tissue>
    </source>
</reference>
<dbReference type="SUPFAM" id="SSF47027">
    <property type="entry name" value="Acyl-CoA binding protein"/>
    <property type="match status" value="1"/>
</dbReference>
<evidence type="ECO:0000256" key="2">
    <source>
        <dbReference type="ARBA" id="ARBA00022737"/>
    </source>
</evidence>
<dbReference type="PROSITE" id="PS51228">
    <property type="entry name" value="ACB_2"/>
    <property type="match status" value="1"/>
</dbReference>
<feature type="domain" description="ACB" evidence="7">
    <location>
        <begin position="14"/>
        <end position="99"/>
    </location>
</feature>
<evidence type="ECO:0000256" key="6">
    <source>
        <dbReference type="SAM" id="MobiDB-lite"/>
    </source>
</evidence>
<dbReference type="PRINTS" id="PR00689">
    <property type="entry name" value="ACOABINDINGP"/>
</dbReference>
<dbReference type="SMART" id="SM00248">
    <property type="entry name" value="ANK"/>
    <property type="match status" value="2"/>
</dbReference>
<dbReference type="SUPFAM" id="SSF48403">
    <property type="entry name" value="Ankyrin repeat"/>
    <property type="match status" value="1"/>
</dbReference>
<dbReference type="InterPro" id="IPR022408">
    <property type="entry name" value="Acyl-CoA-binding_prot_CS"/>
</dbReference>
<keyword evidence="3 5" id="KW-0040">ANK repeat</keyword>
<evidence type="ECO:0000313" key="8">
    <source>
        <dbReference type="EMBL" id="CEK67094.1"/>
    </source>
</evidence>
<dbReference type="Gene3D" id="1.25.40.20">
    <property type="entry name" value="Ankyrin repeat-containing domain"/>
    <property type="match status" value="1"/>
</dbReference>
<evidence type="ECO:0000256" key="4">
    <source>
        <dbReference type="ARBA" id="ARBA00023121"/>
    </source>
</evidence>
<dbReference type="InterPro" id="IPR036770">
    <property type="entry name" value="Ankyrin_rpt-contain_sf"/>
</dbReference>
<dbReference type="EMBL" id="HACG01020229">
    <property type="protein sequence ID" value="CEK67094.1"/>
    <property type="molecule type" value="Transcribed_RNA"/>
</dbReference>
<evidence type="ECO:0000256" key="3">
    <source>
        <dbReference type="ARBA" id="ARBA00023043"/>
    </source>
</evidence>
<feature type="repeat" description="ANK" evidence="5">
    <location>
        <begin position="174"/>
        <end position="206"/>
    </location>
</feature>
<dbReference type="InterPro" id="IPR035984">
    <property type="entry name" value="Acyl-CoA-binding_sf"/>
</dbReference>
<organism evidence="8">
    <name type="scientific">Arion vulgaris</name>
    <dbReference type="NCBI Taxonomy" id="1028688"/>
    <lineage>
        <taxon>Eukaryota</taxon>
        <taxon>Metazoa</taxon>
        <taxon>Spiralia</taxon>
        <taxon>Lophotrochozoa</taxon>
        <taxon>Mollusca</taxon>
        <taxon>Gastropoda</taxon>
        <taxon>Heterobranchia</taxon>
        <taxon>Euthyneura</taxon>
        <taxon>Panpulmonata</taxon>
        <taxon>Eupulmonata</taxon>
        <taxon>Stylommatophora</taxon>
        <taxon>Helicina</taxon>
        <taxon>Arionoidea</taxon>
        <taxon>Arionidae</taxon>
        <taxon>Arion</taxon>
    </lineage>
</organism>
<evidence type="ECO:0000256" key="5">
    <source>
        <dbReference type="PROSITE-ProRule" id="PRU00023"/>
    </source>
</evidence>
<dbReference type="GO" id="GO:0000062">
    <property type="term" value="F:fatty-acyl-CoA binding"/>
    <property type="evidence" value="ECO:0007669"/>
    <property type="project" value="InterPro"/>
</dbReference>
<dbReference type="InterPro" id="IPR000582">
    <property type="entry name" value="Acyl-CoA-binding_protein"/>
</dbReference>
<dbReference type="PANTHER" id="PTHR24119:SF0">
    <property type="entry name" value="ACYL-COA-BINDING DOMAIN-CONTAINING PROTEIN 6"/>
    <property type="match status" value="1"/>
</dbReference>
<evidence type="ECO:0000256" key="1">
    <source>
        <dbReference type="ARBA" id="ARBA00018419"/>
    </source>
</evidence>
<keyword evidence="4" id="KW-0446">Lipid-binding</keyword>
<feature type="region of interest" description="Disordered" evidence="6">
    <location>
        <begin position="102"/>
        <end position="123"/>
    </location>
</feature>
<name>A0A0B6ZER2_9EUPU</name>
<dbReference type="Pfam" id="PF00887">
    <property type="entry name" value="ACBP"/>
    <property type="match status" value="1"/>
</dbReference>
<sequence length="264" mass="29733">LVTVYTMADDVVDLENIFTAATKHVRHIGSRLSSDKLLYFYARFKQVTEGPCRTSKPSFFDFQGKAKWEAWNKLGDMNKIQAMMEYVSLLSNIDEEWMDRLESTQGQDGGDERSKKQSGQRGMGISVSVMANTDTALSDVNKTVFDWCQEGNVDRVRQMLVANATVDVNSLDQEGLSLLHWSCDRGDIEMTKLLLSLGADVNKQAKDFQTALHYAVSCDHRDVTELLIRHGVDHTLRDDEGNTAMDVASDDMKLILQGQIKLRT</sequence>
<evidence type="ECO:0000259" key="7">
    <source>
        <dbReference type="PROSITE" id="PS51228"/>
    </source>
</evidence>
<feature type="repeat" description="ANK" evidence="5">
    <location>
        <begin position="207"/>
        <end position="239"/>
    </location>
</feature>
<accession>A0A0B6ZER2</accession>
<dbReference type="PROSITE" id="PS50088">
    <property type="entry name" value="ANK_REPEAT"/>
    <property type="match status" value="2"/>
</dbReference>